<feature type="domain" description="Protein kinase" evidence="11">
    <location>
        <begin position="131"/>
        <end position="403"/>
    </location>
</feature>
<proteinExistence type="inferred from homology"/>
<evidence type="ECO:0000256" key="8">
    <source>
        <dbReference type="RuleBase" id="RU362096"/>
    </source>
</evidence>
<dbReference type="GO" id="GO:0005524">
    <property type="term" value="F:ATP binding"/>
    <property type="evidence" value="ECO:0007669"/>
    <property type="project" value="UniProtKB-KW"/>
</dbReference>
<dbReference type="InterPro" id="IPR000980">
    <property type="entry name" value="SH2"/>
</dbReference>
<dbReference type="PROSITE" id="PS50001">
    <property type="entry name" value="SH2"/>
    <property type="match status" value="1"/>
</dbReference>
<evidence type="ECO:0000313" key="15">
    <source>
        <dbReference type="WBParaSite" id="BXY_0532900.1"/>
    </source>
</evidence>
<name>A0A1I7RX65_BURXY</name>
<dbReference type="Pfam" id="PF07714">
    <property type="entry name" value="PK_Tyr_Ser-Thr"/>
    <property type="match status" value="1"/>
</dbReference>
<evidence type="ECO:0000313" key="13">
    <source>
        <dbReference type="Proteomes" id="UP000095284"/>
    </source>
</evidence>
<comment type="catalytic activity">
    <reaction evidence="6 8">
        <text>L-tyrosyl-[protein] + ATP = O-phospho-L-tyrosyl-[protein] + ADP + H(+)</text>
        <dbReference type="Rhea" id="RHEA:10596"/>
        <dbReference type="Rhea" id="RHEA-COMP:10136"/>
        <dbReference type="Rhea" id="RHEA-COMP:20101"/>
        <dbReference type="ChEBI" id="CHEBI:15378"/>
        <dbReference type="ChEBI" id="CHEBI:30616"/>
        <dbReference type="ChEBI" id="CHEBI:46858"/>
        <dbReference type="ChEBI" id="CHEBI:61978"/>
        <dbReference type="ChEBI" id="CHEBI:456216"/>
        <dbReference type="EC" id="2.7.10.2"/>
    </reaction>
</comment>
<dbReference type="InterPro" id="IPR050198">
    <property type="entry name" value="Non-receptor_tyrosine_kinases"/>
</dbReference>
<dbReference type="Gene3D" id="1.10.510.10">
    <property type="entry name" value="Transferase(Phosphotransferase) domain 1"/>
    <property type="match status" value="1"/>
</dbReference>
<sequence length="509" mass="59020">MTDAEKEKEKGANEQARLEAQLYYHGIRETEEVISELRHSGDFIVRATLADGVFRIFLHVKTKKELVQHWLCVVNNKYCLDTERNNDKRMAFDSVALLINHYAQYPLPSGQRLVFGVPRPKWLIRHSSTDYKDQDRLGSGNFCEVFKGTMTMDGVKKIVAIKVCHGTTDPMDAKLQEVREAWHSMLYEAKIMSKYRHENIIEFLGVACDHPPIRIILEYCPGGSLESHLKNDKIEISQVELVLYAFETAKGMRYLHTQKCLHRDLAARNCLISSKGQLKISDFGLSQLVDDMEGKKDEKKISNVPLKWMAPETLSKSPVYLLNSDVWSYGVLLYEIFNKGKVVFDDEDDFKKVAKKIHFGEMPKFPHTAPELIRTLVREEIWQVEPEKRTMFTEIVPLLLAYLEEHMAEFPQIDDLAVNKIKGVKRLCIFYTSRQDLLKRDHYIGGVSRRRSKGRPRSKEEARPRHSKKKKSLSKESKDLKKNDERSDMVGSEYKDYSDDSKKKRPEKT</sequence>
<evidence type="ECO:0000256" key="3">
    <source>
        <dbReference type="ARBA" id="ARBA00022777"/>
    </source>
</evidence>
<dbReference type="PROSITE" id="PS00109">
    <property type="entry name" value="PROTEIN_KINASE_TYR"/>
    <property type="match status" value="1"/>
</dbReference>
<dbReference type="SUPFAM" id="SSF55550">
    <property type="entry name" value="SH2 domain"/>
    <property type="match status" value="1"/>
</dbReference>
<evidence type="ECO:0000256" key="1">
    <source>
        <dbReference type="ARBA" id="ARBA00022679"/>
    </source>
</evidence>
<dbReference type="InterPro" id="IPR001245">
    <property type="entry name" value="Ser-Thr/Tyr_kinase_cat_dom"/>
</dbReference>
<dbReference type="PRINTS" id="PR00109">
    <property type="entry name" value="TYRKINASE"/>
</dbReference>
<evidence type="ECO:0000313" key="12">
    <source>
        <dbReference type="EMBL" id="CAD5230438.1"/>
    </source>
</evidence>
<dbReference type="SMR" id="A0A1I7RX65"/>
<accession>A0A1I7RX65</accession>
<keyword evidence="2 8" id="KW-0547">Nucleotide-binding</keyword>
<dbReference type="InterPro" id="IPR000719">
    <property type="entry name" value="Prot_kinase_dom"/>
</dbReference>
<dbReference type="GO" id="GO:0004715">
    <property type="term" value="F:non-membrane spanning protein tyrosine kinase activity"/>
    <property type="evidence" value="ECO:0007669"/>
    <property type="project" value="UniProtKB-EC"/>
</dbReference>
<dbReference type="InterPro" id="IPR020635">
    <property type="entry name" value="Tyr_kinase_cat_dom"/>
</dbReference>
<keyword evidence="3 8" id="KW-0418">Kinase</keyword>
<dbReference type="EMBL" id="CAJFDI010000005">
    <property type="protein sequence ID" value="CAD5230438.1"/>
    <property type="molecule type" value="Genomic_DNA"/>
</dbReference>
<dbReference type="Gene3D" id="3.30.200.20">
    <property type="entry name" value="Phosphorylase Kinase, domain 1"/>
    <property type="match status" value="1"/>
</dbReference>
<gene>
    <name evidence="12" type="ORF">BXYJ_LOCUS10987</name>
</gene>
<dbReference type="PROSITE" id="PS50011">
    <property type="entry name" value="PROTEIN_KINASE_DOM"/>
    <property type="match status" value="1"/>
</dbReference>
<keyword evidence="7" id="KW-0727">SH2 domain</keyword>
<dbReference type="InterPro" id="IPR011009">
    <property type="entry name" value="Kinase-like_dom_sf"/>
</dbReference>
<evidence type="ECO:0000259" key="11">
    <source>
        <dbReference type="PROSITE" id="PS50011"/>
    </source>
</evidence>
<dbReference type="SUPFAM" id="SSF56112">
    <property type="entry name" value="Protein kinase-like (PK-like)"/>
    <property type="match status" value="1"/>
</dbReference>
<evidence type="ECO:0000256" key="7">
    <source>
        <dbReference type="PROSITE-ProRule" id="PRU00191"/>
    </source>
</evidence>
<dbReference type="WBParaSite" id="BXY_0532900.1">
    <property type="protein sequence ID" value="BXY_0532900.1"/>
    <property type="gene ID" value="BXY_0532900"/>
</dbReference>
<reference evidence="12" key="2">
    <citation type="submission" date="2020-09" db="EMBL/GenBank/DDBJ databases">
        <authorList>
            <person name="Kikuchi T."/>
        </authorList>
    </citation>
    <scope>NUCLEOTIDE SEQUENCE</scope>
    <source>
        <strain evidence="12">Ka4C1</strain>
    </source>
</reference>
<evidence type="ECO:0000256" key="9">
    <source>
        <dbReference type="SAM" id="MobiDB-lite"/>
    </source>
</evidence>
<evidence type="ECO:0000313" key="14">
    <source>
        <dbReference type="Proteomes" id="UP000659654"/>
    </source>
</evidence>
<organism evidence="13 15">
    <name type="scientific">Bursaphelenchus xylophilus</name>
    <name type="common">Pinewood nematode worm</name>
    <name type="synonym">Aphelenchoides xylophilus</name>
    <dbReference type="NCBI Taxonomy" id="6326"/>
    <lineage>
        <taxon>Eukaryota</taxon>
        <taxon>Metazoa</taxon>
        <taxon>Ecdysozoa</taxon>
        <taxon>Nematoda</taxon>
        <taxon>Chromadorea</taxon>
        <taxon>Rhabditida</taxon>
        <taxon>Tylenchina</taxon>
        <taxon>Tylenchomorpha</taxon>
        <taxon>Aphelenchoidea</taxon>
        <taxon>Aphelenchoididae</taxon>
        <taxon>Bursaphelenchus</taxon>
    </lineage>
</organism>
<dbReference type="SMART" id="SM00219">
    <property type="entry name" value="TyrKc"/>
    <property type="match status" value="1"/>
</dbReference>
<dbReference type="CDD" id="cd00192">
    <property type="entry name" value="PTKc"/>
    <property type="match status" value="1"/>
</dbReference>
<keyword evidence="5 8" id="KW-0829">Tyrosine-protein kinase</keyword>
<dbReference type="Proteomes" id="UP000582659">
    <property type="component" value="Unassembled WGS sequence"/>
</dbReference>
<feature type="domain" description="SH2" evidence="10">
    <location>
        <begin position="23"/>
        <end position="117"/>
    </location>
</feature>
<feature type="compositionally biased region" description="Basic and acidic residues" evidence="9">
    <location>
        <begin position="473"/>
        <end position="509"/>
    </location>
</feature>
<reference evidence="15" key="1">
    <citation type="submission" date="2016-11" db="UniProtKB">
        <authorList>
            <consortium name="WormBaseParasite"/>
        </authorList>
    </citation>
    <scope>IDENTIFICATION</scope>
</reference>
<keyword evidence="1 8" id="KW-0808">Transferase</keyword>
<dbReference type="InterPro" id="IPR008266">
    <property type="entry name" value="Tyr_kinase_AS"/>
</dbReference>
<keyword evidence="14" id="KW-1185">Reference proteome</keyword>
<evidence type="ECO:0000256" key="5">
    <source>
        <dbReference type="ARBA" id="ARBA00023137"/>
    </source>
</evidence>
<dbReference type="Proteomes" id="UP000659654">
    <property type="component" value="Unassembled WGS sequence"/>
</dbReference>
<feature type="region of interest" description="Disordered" evidence="9">
    <location>
        <begin position="444"/>
        <end position="509"/>
    </location>
</feature>
<dbReference type="EC" id="2.7.10.2" evidence="8"/>
<dbReference type="Proteomes" id="UP000095284">
    <property type="component" value="Unplaced"/>
</dbReference>
<keyword evidence="4 8" id="KW-0067">ATP-binding</keyword>
<dbReference type="AlphaFoldDB" id="A0A1I7RX65"/>
<protein>
    <recommendedName>
        <fullName evidence="8">Tyrosine-protein kinase</fullName>
        <ecNumber evidence="8">2.7.10.2</ecNumber>
    </recommendedName>
</protein>
<evidence type="ECO:0000256" key="2">
    <source>
        <dbReference type="ARBA" id="ARBA00022741"/>
    </source>
</evidence>
<dbReference type="InterPro" id="IPR036860">
    <property type="entry name" value="SH2_dom_sf"/>
</dbReference>
<dbReference type="OrthoDB" id="1924287at2759"/>
<evidence type="ECO:0000256" key="4">
    <source>
        <dbReference type="ARBA" id="ARBA00022840"/>
    </source>
</evidence>
<comment type="similarity">
    <text evidence="8">Belongs to the protein kinase superfamily. Tyr protein kinase family.</text>
</comment>
<dbReference type="eggNOG" id="KOG0194">
    <property type="taxonomic scope" value="Eukaryota"/>
</dbReference>
<dbReference type="Gene3D" id="3.30.505.10">
    <property type="entry name" value="SH2 domain"/>
    <property type="match status" value="1"/>
</dbReference>
<dbReference type="EMBL" id="CAJFCV020000005">
    <property type="protein sequence ID" value="CAG9121361.1"/>
    <property type="molecule type" value="Genomic_DNA"/>
</dbReference>
<dbReference type="SMART" id="SM00252">
    <property type="entry name" value="SH2"/>
    <property type="match status" value="1"/>
</dbReference>
<evidence type="ECO:0000259" key="10">
    <source>
        <dbReference type="PROSITE" id="PS50001"/>
    </source>
</evidence>
<dbReference type="PANTHER" id="PTHR24418">
    <property type="entry name" value="TYROSINE-PROTEIN KINASE"/>
    <property type="match status" value="1"/>
</dbReference>
<evidence type="ECO:0000256" key="6">
    <source>
        <dbReference type="ARBA" id="ARBA00051245"/>
    </source>
</evidence>